<name>A0A0N4UTY2_ENTVE</name>
<accession>A0A0N4UTY2</accession>
<dbReference type="Proteomes" id="UP000274131">
    <property type="component" value="Unassembled WGS sequence"/>
</dbReference>
<reference evidence="4" key="1">
    <citation type="submission" date="2017-02" db="UniProtKB">
        <authorList>
            <consortium name="WormBaseParasite"/>
        </authorList>
    </citation>
    <scope>IDENTIFICATION</scope>
</reference>
<reference evidence="2 3" key="2">
    <citation type="submission" date="2018-10" db="EMBL/GenBank/DDBJ databases">
        <authorList>
            <consortium name="Pathogen Informatics"/>
        </authorList>
    </citation>
    <scope>NUCLEOTIDE SEQUENCE [LARGE SCALE GENOMIC DNA]</scope>
</reference>
<evidence type="ECO:0000313" key="4">
    <source>
        <dbReference type="WBParaSite" id="EVEC_0000081501-mRNA-1"/>
    </source>
</evidence>
<protein>
    <submittedName>
        <fullName evidence="2 4">Uncharacterized protein</fullName>
    </submittedName>
</protein>
<feature type="compositionally biased region" description="Acidic residues" evidence="1">
    <location>
        <begin position="57"/>
        <end position="75"/>
    </location>
</feature>
<feature type="region of interest" description="Disordered" evidence="1">
    <location>
        <begin position="55"/>
        <end position="84"/>
    </location>
</feature>
<organism evidence="4">
    <name type="scientific">Enterobius vermicularis</name>
    <name type="common">Human pinworm</name>
    <dbReference type="NCBI Taxonomy" id="51028"/>
    <lineage>
        <taxon>Eukaryota</taxon>
        <taxon>Metazoa</taxon>
        <taxon>Ecdysozoa</taxon>
        <taxon>Nematoda</taxon>
        <taxon>Chromadorea</taxon>
        <taxon>Rhabditida</taxon>
        <taxon>Spirurina</taxon>
        <taxon>Oxyuridomorpha</taxon>
        <taxon>Oxyuroidea</taxon>
        <taxon>Oxyuridae</taxon>
        <taxon>Enterobius</taxon>
    </lineage>
</organism>
<evidence type="ECO:0000256" key="1">
    <source>
        <dbReference type="SAM" id="MobiDB-lite"/>
    </source>
</evidence>
<dbReference type="EMBL" id="UXUI01001211">
    <property type="protein sequence ID" value="VDD85404.1"/>
    <property type="molecule type" value="Genomic_DNA"/>
</dbReference>
<dbReference type="AlphaFoldDB" id="A0A0N4UTY2"/>
<gene>
    <name evidence="2" type="ORF">EVEC_LOCUS547</name>
</gene>
<evidence type="ECO:0000313" key="2">
    <source>
        <dbReference type="EMBL" id="VDD85404.1"/>
    </source>
</evidence>
<keyword evidence="3" id="KW-1185">Reference proteome</keyword>
<evidence type="ECO:0000313" key="3">
    <source>
        <dbReference type="Proteomes" id="UP000274131"/>
    </source>
</evidence>
<dbReference type="WBParaSite" id="EVEC_0000081501-mRNA-1">
    <property type="protein sequence ID" value="EVEC_0000081501-mRNA-1"/>
    <property type="gene ID" value="EVEC_0000081501"/>
</dbReference>
<sequence length="148" mass="16068">MMCEAARSLNTLTLPTCPDGDFTIECASSGDEAAGSYFSTLHTVDSQPKVSVTLADSSEELDDSAETSNETDEDTNPYGSDDGLEEKLDQRFLHVAELSVSTSKLLAPKAQHSLFSLLFARVISPKADAQFLLFLAILIRKRLLFATC</sequence>
<proteinExistence type="predicted"/>